<reference evidence="1" key="1">
    <citation type="submission" date="2022-11" db="EMBL/GenBank/DDBJ databases">
        <title>Centuries of genome instability and evolution in soft-shell clam transmissible cancer (bioRxiv).</title>
        <authorList>
            <person name="Hart S.F.M."/>
            <person name="Yonemitsu M.A."/>
            <person name="Giersch R.M."/>
            <person name="Beal B.F."/>
            <person name="Arriagada G."/>
            <person name="Davis B.W."/>
            <person name="Ostrander E.A."/>
            <person name="Goff S.P."/>
            <person name="Metzger M.J."/>
        </authorList>
    </citation>
    <scope>NUCLEOTIDE SEQUENCE</scope>
    <source>
        <strain evidence="1">MELC-2E11</strain>
        <tissue evidence="1">Siphon/mantle</tissue>
    </source>
</reference>
<proteinExistence type="predicted"/>
<keyword evidence="2" id="KW-1185">Reference proteome</keyword>
<gene>
    <name evidence="1" type="ORF">MAR_019855</name>
</gene>
<evidence type="ECO:0000313" key="1">
    <source>
        <dbReference type="EMBL" id="WAR04486.1"/>
    </source>
</evidence>
<dbReference type="EMBL" id="CP111016">
    <property type="protein sequence ID" value="WAR04486.1"/>
    <property type="molecule type" value="Genomic_DNA"/>
</dbReference>
<organism evidence="1 2">
    <name type="scientific">Mya arenaria</name>
    <name type="common">Soft-shell clam</name>
    <dbReference type="NCBI Taxonomy" id="6604"/>
    <lineage>
        <taxon>Eukaryota</taxon>
        <taxon>Metazoa</taxon>
        <taxon>Spiralia</taxon>
        <taxon>Lophotrochozoa</taxon>
        <taxon>Mollusca</taxon>
        <taxon>Bivalvia</taxon>
        <taxon>Autobranchia</taxon>
        <taxon>Heteroconchia</taxon>
        <taxon>Euheterodonta</taxon>
        <taxon>Imparidentia</taxon>
        <taxon>Neoheterodontei</taxon>
        <taxon>Myida</taxon>
        <taxon>Myoidea</taxon>
        <taxon>Myidae</taxon>
        <taxon>Mya</taxon>
    </lineage>
</organism>
<accession>A0ABY7E7E6</accession>
<sequence>MDMAAEEECTSILDAQEEFIVTFEISLPASPKLLDIVLQLGIRPNFQQVPDHLGPVVLGGCPVPYLTSGQ</sequence>
<name>A0ABY7E7E6_MYAAR</name>
<protein>
    <submittedName>
        <fullName evidence="1">Uncharacterized protein</fullName>
    </submittedName>
</protein>
<evidence type="ECO:0000313" key="2">
    <source>
        <dbReference type="Proteomes" id="UP001164746"/>
    </source>
</evidence>
<dbReference type="Proteomes" id="UP001164746">
    <property type="component" value="Chromosome 5"/>
</dbReference>